<evidence type="ECO:0008006" key="3">
    <source>
        <dbReference type="Google" id="ProtNLM"/>
    </source>
</evidence>
<dbReference type="AlphaFoldDB" id="A0A498CRW8"/>
<sequence length="123" mass="13802">MSGTLDILLRAEVPEPQTKQFKHKRLSKLCGEDVVFTLRELGFSRVADIKKLHEGEEMEVHILLAGIVEPDLKDKGLLSKYGAATPAELVKKLLLPGEITDMSREVEKLSGYRTSTIEELKKK</sequence>
<accession>A0A498CRW8</accession>
<protein>
    <recommendedName>
        <fullName evidence="3">Phage XkdN-like protein</fullName>
    </recommendedName>
</protein>
<dbReference type="InterPro" id="IPR014986">
    <property type="entry name" value="XkdN-like"/>
</dbReference>
<dbReference type="EMBL" id="RCHT01000005">
    <property type="protein sequence ID" value="RLL12792.1"/>
    <property type="molecule type" value="Genomic_DNA"/>
</dbReference>
<evidence type="ECO:0000313" key="1">
    <source>
        <dbReference type="EMBL" id="RLL12792.1"/>
    </source>
</evidence>
<dbReference type="Gene3D" id="3.30.2220.30">
    <property type="match status" value="1"/>
</dbReference>
<keyword evidence="2" id="KW-1185">Reference proteome</keyword>
<evidence type="ECO:0000313" key="2">
    <source>
        <dbReference type="Proteomes" id="UP000276301"/>
    </source>
</evidence>
<dbReference type="InterPro" id="IPR038559">
    <property type="entry name" value="XkdN-like_sf"/>
</dbReference>
<gene>
    <name evidence="1" type="ORF">D4A47_05145</name>
</gene>
<name>A0A498CRW8_9FIRM</name>
<comment type="caution">
    <text evidence="1">The sequence shown here is derived from an EMBL/GenBank/DDBJ whole genome shotgun (WGS) entry which is preliminary data.</text>
</comment>
<dbReference type="Proteomes" id="UP000276301">
    <property type="component" value="Unassembled WGS sequence"/>
</dbReference>
<organism evidence="1 2">
    <name type="scientific">Anaerotruncus massiliensis</name>
    <name type="common">ex Liu et al. 2021</name>
    <dbReference type="NCBI Taxonomy" id="2321404"/>
    <lineage>
        <taxon>Bacteria</taxon>
        <taxon>Bacillati</taxon>
        <taxon>Bacillota</taxon>
        <taxon>Clostridia</taxon>
        <taxon>Eubacteriales</taxon>
        <taxon>Oscillospiraceae</taxon>
        <taxon>Anaerotruncus</taxon>
    </lineage>
</organism>
<dbReference type="RefSeq" id="WP_121586440.1">
    <property type="nucleotide sequence ID" value="NZ_RCHT01000005.1"/>
</dbReference>
<dbReference type="Pfam" id="PF08890">
    <property type="entry name" value="Phage_TAC_5"/>
    <property type="match status" value="1"/>
</dbReference>
<proteinExistence type="predicted"/>
<reference evidence="1 2" key="1">
    <citation type="submission" date="2018-10" db="EMBL/GenBank/DDBJ databases">
        <title>Anaerotruncus faecis sp. nov., isolated from human feces.</title>
        <authorList>
            <person name="Wang Y.-J."/>
        </authorList>
    </citation>
    <scope>NUCLEOTIDE SEQUENCE [LARGE SCALE GENOMIC DNA]</scope>
    <source>
        <strain evidence="1 2">22A2-44</strain>
    </source>
</reference>